<reference evidence="3" key="1">
    <citation type="submission" date="2025-08" db="UniProtKB">
        <authorList>
            <consortium name="RefSeq"/>
        </authorList>
    </citation>
    <scope>IDENTIFICATION</scope>
</reference>
<protein>
    <submittedName>
        <fullName evidence="3">Uncharacterized protein LOC117151764</fullName>
    </submittedName>
</protein>
<gene>
    <name evidence="3" type="primary">LOC117151764</name>
</gene>
<dbReference type="RefSeq" id="XP_033177128.1">
    <property type="nucleotide sequence ID" value="XM_033321237.1"/>
</dbReference>
<sequence length="118" mass="13567">MVVRRGRKVRERKRRTDRVKMASKERAESIPLTVLNADIPGWLTSRGCFLCQHSNIEAGRSCCCHIRQSQLYRWIINPAVYITTPLSSRVTLPPFFAVVFQKPRTLCTVTLEIPLLVI</sequence>
<feature type="region of interest" description="Disordered" evidence="1">
    <location>
        <begin position="1"/>
        <end position="20"/>
    </location>
</feature>
<evidence type="ECO:0000313" key="3">
    <source>
        <dbReference type="RefSeq" id="XP_033177128.1"/>
    </source>
</evidence>
<evidence type="ECO:0000256" key="1">
    <source>
        <dbReference type="SAM" id="MobiDB-lite"/>
    </source>
</evidence>
<dbReference type="AlphaFoldDB" id="A0A6P8L662"/>
<proteinExistence type="predicted"/>
<feature type="compositionally biased region" description="Basic residues" evidence="1">
    <location>
        <begin position="1"/>
        <end position="17"/>
    </location>
</feature>
<name>A0A6P8L662_BOMIM</name>
<evidence type="ECO:0000313" key="2">
    <source>
        <dbReference type="Proteomes" id="UP000515180"/>
    </source>
</evidence>
<accession>A0A6P8L662</accession>
<keyword evidence="2" id="KW-1185">Reference proteome</keyword>
<dbReference type="GeneID" id="117151764"/>
<organism evidence="2 3">
    <name type="scientific">Bombus impatiens</name>
    <name type="common">Bumblebee</name>
    <dbReference type="NCBI Taxonomy" id="132113"/>
    <lineage>
        <taxon>Eukaryota</taxon>
        <taxon>Metazoa</taxon>
        <taxon>Ecdysozoa</taxon>
        <taxon>Arthropoda</taxon>
        <taxon>Hexapoda</taxon>
        <taxon>Insecta</taxon>
        <taxon>Pterygota</taxon>
        <taxon>Neoptera</taxon>
        <taxon>Endopterygota</taxon>
        <taxon>Hymenoptera</taxon>
        <taxon>Apocrita</taxon>
        <taxon>Aculeata</taxon>
        <taxon>Apoidea</taxon>
        <taxon>Anthophila</taxon>
        <taxon>Apidae</taxon>
        <taxon>Bombus</taxon>
        <taxon>Pyrobombus</taxon>
    </lineage>
</organism>
<dbReference type="Proteomes" id="UP000515180">
    <property type="component" value="Unplaced"/>
</dbReference>